<gene>
    <name evidence="2" type="ORF">EDC03_1198</name>
</gene>
<dbReference type="RefSeq" id="WP_123379340.1">
    <property type="nucleotide sequence ID" value="NZ_RJKN01000003.1"/>
</dbReference>
<dbReference type="InParanoid" id="A0A3N1HMB0"/>
<accession>A0A3N1HMB0</accession>
<organism evidence="2 3">
    <name type="scientific">Pseudokineococcus lusitanus</name>
    <dbReference type="NCBI Taxonomy" id="763993"/>
    <lineage>
        <taxon>Bacteria</taxon>
        <taxon>Bacillati</taxon>
        <taxon>Actinomycetota</taxon>
        <taxon>Actinomycetes</taxon>
        <taxon>Kineosporiales</taxon>
        <taxon>Kineosporiaceae</taxon>
        <taxon>Pseudokineococcus</taxon>
    </lineage>
</organism>
<feature type="signal peptide" evidence="1">
    <location>
        <begin position="1"/>
        <end position="30"/>
    </location>
</feature>
<dbReference type="OrthoDB" id="3830661at2"/>
<keyword evidence="1" id="KW-0732">Signal</keyword>
<dbReference type="AlphaFoldDB" id="A0A3N1HMB0"/>
<evidence type="ECO:0000313" key="3">
    <source>
        <dbReference type="Proteomes" id="UP000276232"/>
    </source>
</evidence>
<feature type="chain" id="PRO_5018179264" evidence="1">
    <location>
        <begin position="31"/>
        <end position="227"/>
    </location>
</feature>
<sequence length="227" mass="24810">MRLQDMARRGAVALSVGALALGLGVSPAAASGTAPECSVQPLPPTRVSMDTPYKEVPVPVIGDCDVDVSVRVGIVDPRDQVDYVLEYDALTPVDDWPVTSSNRPGTYFFIGDPADTSVEVLPATTVVKYGARAGIRGERFGNQVELLVAGQYFNGVSDRYVPLRDRKATIQILGKDGKTWQFLRSVTLPQDGRVFYRFTNKYAATYRVVTWETDNIFSRTSAAVTVR</sequence>
<comment type="caution">
    <text evidence="2">The sequence shown here is derived from an EMBL/GenBank/DDBJ whole genome shotgun (WGS) entry which is preliminary data.</text>
</comment>
<reference evidence="2 3" key="1">
    <citation type="journal article" date="2015" name="Stand. Genomic Sci.">
        <title>Genomic Encyclopedia of Bacterial and Archaeal Type Strains, Phase III: the genomes of soil and plant-associated and newly described type strains.</title>
        <authorList>
            <person name="Whitman W.B."/>
            <person name="Woyke T."/>
            <person name="Klenk H.P."/>
            <person name="Zhou Y."/>
            <person name="Lilburn T.G."/>
            <person name="Beck B.J."/>
            <person name="De Vos P."/>
            <person name="Vandamme P."/>
            <person name="Eisen J.A."/>
            <person name="Garrity G."/>
            <person name="Hugenholtz P."/>
            <person name="Kyrpides N.C."/>
        </authorList>
    </citation>
    <scope>NUCLEOTIDE SEQUENCE [LARGE SCALE GENOMIC DNA]</scope>
    <source>
        <strain evidence="2 3">CECT 7306</strain>
    </source>
</reference>
<dbReference type="EMBL" id="RJKN01000003">
    <property type="protein sequence ID" value="ROP43605.1"/>
    <property type="molecule type" value="Genomic_DNA"/>
</dbReference>
<evidence type="ECO:0000256" key="1">
    <source>
        <dbReference type="SAM" id="SignalP"/>
    </source>
</evidence>
<proteinExistence type="predicted"/>
<keyword evidence="3" id="KW-1185">Reference proteome</keyword>
<dbReference type="Proteomes" id="UP000276232">
    <property type="component" value="Unassembled WGS sequence"/>
</dbReference>
<name>A0A3N1HMB0_9ACTN</name>
<protein>
    <submittedName>
        <fullName evidence="2">Uncharacterized protein</fullName>
    </submittedName>
</protein>
<evidence type="ECO:0000313" key="2">
    <source>
        <dbReference type="EMBL" id="ROP43605.1"/>
    </source>
</evidence>